<dbReference type="InterPro" id="IPR047323">
    <property type="entry name" value="Rad51D_C"/>
</dbReference>
<evidence type="ECO:0000313" key="18">
    <source>
        <dbReference type="Proteomes" id="UP000472241"/>
    </source>
</evidence>
<gene>
    <name evidence="17" type="primary">RAD51D</name>
</gene>
<evidence type="ECO:0000256" key="8">
    <source>
        <dbReference type="ARBA" id="ARBA00023204"/>
    </source>
</evidence>
<evidence type="ECO:0000256" key="4">
    <source>
        <dbReference type="ARBA" id="ARBA00022763"/>
    </source>
</evidence>
<protein>
    <recommendedName>
        <fullName evidence="12">DNA repair protein RAD51 homolog 4</fullName>
    </recommendedName>
    <alternativeName>
        <fullName evidence="13">R51H3</fullName>
    </alternativeName>
    <alternativeName>
        <fullName evidence="14">RAD51 homolog D</fullName>
    </alternativeName>
    <alternativeName>
        <fullName evidence="15">RAD51-like protein 3</fullName>
    </alternativeName>
</protein>
<dbReference type="Ensembl" id="ENSLCNT00005028556.1">
    <property type="protein sequence ID" value="ENSLCNP00005025555.1"/>
    <property type="gene ID" value="ENSLCNG00005016595.1"/>
</dbReference>
<evidence type="ECO:0000256" key="6">
    <source>
        <dbReference type="ARBA" id="ARBA00023125"/>
    </source>
</evidence>
<accession>A0A667HZV8</accession>
<dbReference type="GO" id="GO:0000723">
    <property type="term" value="P:telomere maintenance"/>
    <property type="evidence" value="ECO:0007669"/>
    <property type="project" value="TreeGrafter"/>
</dbReference>
<evidence type="ECO:0000256" key="15">
    <source>
        <dbReference type="ARBA" id="ARBA00079680"/>
    </source>
</evidence>
<evidence type="ECO:0000256" key="9">
    <source>
        <dbReference type="ARBA" id="ARBA00023242"/>
    </source>
</evidence>
<evidence type="ECO:0000256" key="14">
    <source>
        <dbReference type="ARBA" id="ARBA00078131"/>
    </source>
</evidence>
<evidence type="ECO:0000259" key="16">
    <source>
        <dbReference type="PROSITE" id="PS50162"/>
    </source>
</evidence>
<evidence type="ECO:0000256" key="1">
    <source>
        <dbReference type="ARBA" id="ARBA00004123"/>
    </source>
</evidence>
<evidence type="ECO:0000256" key="13">
    <source>
        <dbReference type="ARBA" id="ARBA00078081"/>
    </source>
</evidence>
<keyword evidence="9" id="KW-0539">Nucleus</keyword>
<dbReference type="FunFam" id="3.40.50.300:FF:001042">
    <property type="entry name" value="DNA repair protein RAD51 homolog 4"/>
    <property type="match status" value="1"/>
</dbReference>
<dbReference type="GO" id="GO:0007131">
    <property type="term" value="P:reciprocal meiotic recombination"/>
    <property type="evidence" value="ECO:0007669"/>
    <property type="project" value="TreeGrafter"/>
</dbReference>
<dbReference type="InterPro" id="IPR003593">
    <property type="entry name" value="AAA+_ATPase"/>
</dbReference>
<keyword evidence="7" id="KW-0233">DNA recombination</keyword>
<dbReference type="GO" id="GO:0140664">
    <property type="term" value="F:ATP-dependent DNA damage sensor activity"/>
    <property type="evidence" value="ECO:0007669"/>
    <property type="project" value="InterPro"/>
</dbReference>
<keyword evidence="6" id="KW-0238">DNA-binding</keyword>
<dbReference type="GO" id="GO:0000724">
    <property type="term" value="P:double-strand break repair via homologous recombination"/>
    <property type="evidence" value="ECO:0007669"/>
    <property type="project" value="TreeGrafter"/>
</dbReference>
<dbReference type="GO" id="GO:0042148">
    <property type="term" value="P:DNA strand invasion"/>
    <property type="evidence" value="ECO:0007669"/>
    <property type="project" value="TreeGrafter"/>
</dbReference>
<comment type="similarity">
    <text evidence="2">Belongs to the RecA family. RAD51 subfamily.</text>
</comment>
<feature type="domain" description="RecA family profile 1" evidence="16">
    <location>
        <begin position="82"/>
        <end position="255"/>
    </location>
</feature>
<dbReference type="Gene3D" id="3.40.50.300">
    <property type="entry name" value="P-loop containing nucleotide triphosphate hydrolases"/>
    <property type="match status" value="1"/>
</dbReference>
<dbReference type="InterPro" id="IPR027417">
    <property type="entry name" value="P-loop_NTPase"/>
</dbReference>
<dbReference type="SMART" id="SM00382">
    <property type="entry name" value="AAA"/>
    <property type="match status" value="1"/>
</dbReference>
<dbReference type="InterPro" id="IPR051988">
    <property type="entry name" value="HRR_RAD51_Paralog"/>
</dbReference>
<dbReference type="GO" id="GO:0005815">
    <property type="term" value="C:microtubule organizing center"/>
    <property type="evidence" value="ECO:0007669"/>
    <property type="project" value="TreeGrafter"/>
</dbReference>
<dbReference type="InterPro" id="IPR048943">
    <property type="entry name" value="RAD51D_N"/>
</dbReference>
<dbReference type="PANTHER" id="PTHR46457">
    <property type="entry name" value="DNA REPAIR PROTEIN RAD51 HOMOLOG 4"/>
    <property type="match status" value="1"/>
</dbReference>
<keyword evidence="4" id="KW-0227">DNA damage</keyword>
<evidence type="ECO:0000256" key="2">
    <source>
        <dbReference type="ARBA" id="ARBA00007095"/>
    </source>
</evidence>
<evidence type="ECO:0000313" key="17">
    <source>
        <dbReference type="Ensembl" id="ENSLCNP00005025555.1"/>
    </source>
</evidence>
<comment type="subcellular location">
    <subcellularLocation>
        <location evidence="1">Nucleus</location>
    </subcellularLocation>
</comment>
<dbReference type="Pfam" id="PF08423">
    <property type="entry name" value="Rad51"/>
    <property type="match status" value="1"/>
</dbReference>
<evidence type="ECO:0000256" key="11">
    <source>
        <dbReference type="ARBA" id="ARBA00066228"/>
    </source>
</evidence>
<dbReference type="PANTHER" id="PTHR46457:SF1">
    <property type="entry name" value="DNA REPAIR PROTEIN RAD51 HOMOLOG 4"/>
    <property type="match status" value="1"/>
</dbReference>
<dbReference type="InterPro" id="IPR013632">
    <property type="entry name" value="Rad51_C"/>
</dbReference>
<dbReference type="GO" id="GO:0005657">
    <property type="term" value="C:replication fork"/>
    <property type="evidence" value="ECO:0007669"/>
    <property type="project" value="TreeGrafter"/>
</dbReference>
<proteinExistence type="inferred from homology"/>
<reference evidence="17" key="1">
    <citation type="submission" date="2025-08" db="UniProtKB">
        <authorList>
            <consortium name="Ensembl"/>
        </authorList>
    </citation>
    <scope>IDENTIFICATION</scope>
</reference>
<keyword evidence="5" id="KW-0067">ATP-binding</keyword>
<organism evidence="17 18">
    <name type="scientific">Lynx canadensis</name>
    <name type="common">Canada lynx</name>
    <name type="synonym">Felis canadensis</name>
    <dbReference type="NCBI Taxonomy" id="61383"/>
    <lineage>
        <taxon>Eukaryota</taxon>
        <taxon>Metazoa</taxon>
        <taxon>Chordata</taxon>
        <taxon>Craniata</taxon>
        <taxon>Vertebrata</taxon>
        <taxon>Euteleostomi</taxon>
        <taxon>Mammalia</taxon>
        <taxon>Eutheria</taxon>
        <taxon>Laurasiatheria</taxon>
        <taxon>Carnivora</taxon>
        <taxon>Feliformia</taxon>
        <taxon>Felidae</taxon>
        <taxon>Felinae</taxon>
        <taxon>Lynx</taxon>
    </lineage>
</organism>
<comment type="function">
    <text evidence="10">Involved in the homologous recombination repair (HRR) pathway of double-stranded DNA breaks arising during DNA replication or induced by DNA-damaging agents. Bind to single-stranded DNA (ssDNA) and has DNA-dependent ATPase activity. Part of the RAD51 paralog protein complex BCDX2 which acts in the BRCA1-BRCA2-dependent HR pathway. Upon DNA damage, BCDX2 acts downstream of BRCA2 recruitment and upstream of RAD51 recruitment. BCDX2 binds predominantly to the intersection of the four duplex arms of the Holliday junction and to junction of replication forks. The BCDX2 complex was originally reported to bind single-stranded DNA, single-stranded gaps in duplex DNA and specifically to nicks in duplex DNA. Involved in telomere maintenance. The BCDX2 subcomplex XRCC2:RAD51D can stimulate Holliday junction resolution by BLM.</text>
</comment>
<keyword evidence="3" id="KW-0547">Nucleotide-binding</keyword>
<dbReference type="CDD" id="cd19489">
    <property type="entry name" value="Rad51D"/>
    <property type="match status" value="1"/>
</dbReference>
<dbReference type="GO" id="GO:0005524">
    <property type="term" value="F:ATP binding"/>
    <property type="evidence" value="ECO:0007669"/>
    <property type="project" value="UniProtKB-KW"/>
</dbReference>
<evidence type="ECO:0000256" key="3">
    <source>
        <dbReference type="ARBA" id="ARBA00022741"/>
    </source>
</evidence>
<keyword evidence="8" id="KW-0234">DNA repair</keyword>
<evidence type="ECO:0000256" key="7">
    <source>
        <dbReference type="ARBA" id="ARBA00023172"/>
    </source>
</evidence>
<keyword evidence="18" id="KW-1185">Reference proteome</keyword>
<dbReference type="InterPro" id="IPR020588">
    <property type="entry name" value="RecA_ATP-bd"/>
</dbReference>
<sequence length="360" mass="39358">NRHLALQKRKSHVWEARRLPSCQSTTCALFSVVDLVSADLEDVAQKCGLSYKALVALRRVLLAQFSAFPFNGADLYEELKTSTAILSTGIRSLDKLLDAGLYTGEVTEIVGGPGSGKTQVCLCVAANVAYGLQQNVVYVDSNGGLTASRLLQLLQARTPDEEEQAGALQRIQVVRAFDIFHMLDVLQDLRGAMSQQVSSASATVKVVVVDSVTAVVSPLLGGQQREGLALMMQLARELKTLARDVGVAVMVTNHMTRDRDSGKLKPALGRSWSFVPSTRILLDIEEGAGMSGSWRRAYLTKSPRLVSQPQGKARNRPRCLIETSWMLRPCNQSGHRLGLLHSKTYPSLLSSPSQQVSRRW</sequence>
<dbReference type="SUPFAM" id="SSF52540">
    <property type="entry name" value="P-loop containing nucleoside triphosphate hydrolases"/>
    <property type="match status" value="1"/>
</dbReference>
<reference evidence="17" key="2">
    <citation type="submission" date="2025-09" db="UniProtKB">
        <authorList>
            <consortium name="Ensembl"/>
        </authorList>
    </citation>
    <scope>IDENTIFICATION</scope>
</reference>
<dbReference type="PROSITE" id="PS50162">
    <property type="entry name" value="RECA_2"/>
    <property type="match status" value="1"/>
</dbReference>
<dbReference type="GO" id="GO:0003697">
    <property type="term" value="F:single-stranded DNA binding"/>
    <property type="evidence" value="ECO:0007669"/>
    <property type="project" value="TreeGrafter"/>
</dbReference>
<evidence type="ECO:0000256" key="5">
    <source>
        <dbReference type="ARBA" id="ARBA00022840"/>
    </source>
</evidence>
<dbReference type="Pfam" id="PF21794">
    <property type="entry name" value="RAD51D_N"/>
    <property type="match status" value="1"/>
</dbReference>
<comment type="subunit">
    <text evidence="11">Part of the BCDX2 complex consisting of RAD51B, RAD51C, RAD51D and XRCC2; the complex has a ring-like structure arranged into a flat disc around a central channel. In the absence of DNA, the BCDX2 subcomplex XRCC2:RAD51D formed a multimeric ring structure; in the presence of single-stranded DNA it formed a filamentous structure with the ssDNA. Interacts with SWSAP1 and ZSWIM7; involved in homologous recombination repair. Interacts with BLM; required for stimulation of BLM activity by the BCDX2 subcomplex XRCC2:RAD51D.</text>
</comment>
<dbReference type="GO" id="GO:0000400">
    <property type="term" value="F:four-way junction DNA binding"/>
    <property type="evidence" value="ECO:0007669"/>
    <property type="project" value="TreeGrafter"/>
</dbReference>
<dbReference type="AlphaFoldDB" id="A0A667HZV8"/>
<dbReference type="GO" id="GO:0000781">
    <property type="term" value="C:chromosome, telomeric region"/>
    <property type="evidence" value="ECO:0007669"/>
    <property type="project" value="UniProtKB-ARBA"/>
</dbReference>
<evidence type="ECO:0000256" key="10">
    <source>
        <dbReference type="ARBA" id="ARBA00057808"/>
    </source>
</evidence>
<dbReference type="Proteomes" id="UP000472241">
    <property type="component" value="Unplaced"/>
</dbReference>
<dbReference type="GO" id="GO:0033063">
    <property type="term" value="C:Rad51B-Rad51C-Rad51D-XRCC2 complex"/>
    <property type="evidence" value="ECO:0007669"/>
    <property type="project" value="TreeGrafter"/>
</dbReference>
<name>A0A667HZV8_LYNCA</name>
<evidence type="ECO:0000256" key="12">
    <source>
        <dbReference type="ARBA" id="ARBA00073971"/>
    </source>
</evidence>